<dbReference type="CDD" id="cd24149">
    <property type="entry name" value="AGPR_N_ARG5_6_like"/>
    <property type="match status" value="1"/>
</dbReference>
<evidence type="ECO:0000256" key="17">
    <source>
        <dbReference type="PIRNR" id="PIRNR036440"/>
    </source>
</evidence>
<dbReference type="InterPro" id="IPR004662">
    <property type="entry name" value="AcgluKinase_fam"/>
</dbReference>
<evidence type="ECO:0000256" key="10">
    <source>
        <dbReference type="ARBA" id="ARBA00022777"/>
    </source>
</evidence>
<keyword evidence="6 17" id="KW-0055">Arginine biosynthesis</keyword>
<evidence type="ECO:0000256" key="18">
    <source>
        <dbReference type="PROSITE-ProRule" id="PRU10010"/>
    </source>
</evidence>
<dbReference type="GO" id="GO:0003942">
    <property type="term" value="F:N-acetyl-gamma-glutamyl-phosphate reductase activity"/>
    <property type="evidence" value="ECO:0007669"/>
    <property type="project" value="UniProtKB-UniRule"/>
</dbReference>
<dbReference type="PANTHER" id="PTHR23342:SF0">
    <property type="entry name" value="N-ACETYLGLUTAMATE SYNTHASE, MITOCHONDRIAL"/>
    <property type="match status" value="1"/>
</dbReference>
<evidence type="ECO:0000256" key="1">
    <source>
        <dbReference type="ARBA" id="ARBA00004173"/>
    </source>
</evidence>
<dbReference type="InterPro" id="IPR006855">
    <property type="entry name" value="Vertebrate-like_GNAT_dom"/>
</dbReference>
<accession>A0A397T019</accession>
<dbReference type="Gene3D" id="3.40.630.30">
    <property type="match status" value="1"/>
</dbReference>
<dbReference type="InterPro" id="IPR036393">
    <property type="entry name" value="AceGlu_kinase-like_sf"/>
</dbReference>
<dbReference type="InterPro" id="IPR000706">
    <property type="entry name" value="AGPR_type-1"/>
</dbReference>
<dbReference type="OrthoDB" id="438291at2759"/>
<dbReference type="Gene3D" id="3.40.1160.10">
    <property type="entry name" value="Acetylglutamate kinase-like"/>
    <property type="match status" value="1"/>
</dbReference>
<dbReference type="GO" id="GO:0005759">
    <property type="term" value="C:mitochondrial matrix"/>
    <property type="evidence" value="ECO:0007669"/>
    <property type="project" value="TreeGrafter"/>
</dbReference>
<protein>
    <recommendedName>
        <fullName evidence="19">N-acetyltransferase domain-containing protein</fullName>
    </recommendedName>
</protein>
<comment type="subcellular location">
    <subcellularLocation>
        <location evidence="1 17">Mitochondrion</location>
    </subcellularLocation>
</comment>
<dbReference type="CDD" id="cd23936">
    <property type="entry name" value="AGPR_C_ARG5_6_like"/>
    <property type="match status" value="1"/>
</dbReference>
<dbReference type="PANTHER" id="PTHR23342">
    <property type="entry name" value="N-ACETYLGLUTAMATE SYNTHASE"/>
    <property type="match status" value="1"/>
</dbReference>
<evidence type="ECO:0000256" key="6">
    <source>
        <dbReference type="ARBA" id="ARBA00022571"/>
    </source>
</evidence>
<dbReference type="InterPro" id="IPR041734">
    <property type="entry name" value="NAGK-fArgBP"/>
</dbReference>
<dbReference type="NCBIfam" id="TIGR00761">
    <property type="entry name" value="argB"/>
    <property type="match status" value="1"/>
</dbReference>
<evidence type="ECO:0000256" key="4">
    <source>
        <dbReference type="ARBA" id="ARBA00006830"/>
    </source>
</evidence>
<proteinExistence type="inferred from homology"/>
<dbReference type="FunFam" id="3.40.630.30:FF:000029">
    <property type="entry name" value="Bifunctional acetylglutamate kinase/N-acetyl-gamma-glutamyl-phosphate reductase"/>
    <property type="match status" value="1"/>
</dbReference>
<evidence type="ECO:0000256" key="5">
    <source>
        <dbReference type="ARBA" id="ARBA00007239"/>
    </source>
</evidence>
<organism evidence="20 21">
    <name type="scientific">Glomus cerebriforme</name>
    <dbReference type="NCBI Taxonomy" id="658196"/>
    <lineage>
        <taxon>Eukaryota</taxon>
        <taxon>Fungi</taxon>
        <taxon>Fungi incertae sedis</taxon>
        <taxon>Mucoromycota</taxon>
        <taxon>Glomeromycotina</taxon>
        <taxon>Glomeromycetes</taxon>
        <taxon>Glomerales</taxon>
        <taxon>Glomeraceae</taxon>
        <taxon>Glomus</taxon>
    </lineage>
</organism>
<gene>
    <name evidence="20" type="ORF">C1645_723879</name>
</gene>
<dbReference type="Gene3D" id="3.40.50.720">
    <property type="entry name" value="NAD(P)-binding Rossmann-like Domain"/>
    <property type="match status" value="1"/>
</dbReference>
<dbReference type="Pfam" id="PF00696">
    <property type="entry name" value="AA_kinase"/>
    <property type="match status" value="1"/>
</dbReference>
<dbReference type="InterPro" id="IPR023013">
    <property type="entry name" value="AGPR_AS"/>
</dbReference>
<name>A0A397T019_9GLOM</name>
<evidence type="ECO:0000256" key="11">
    <source>
        <dbReference type="ARBA" id="ARBA00022840"/>
    </source>
</evidence>
<dbReference type="HAMAP" id="MF_00150">
    <property type="entry name" value="ArgC_type1"/>
    <property type="match status" value="1"/>
</dbReference>
<dbReference type="InterPro" id="IPR011241">
    <property type="entry name" value="NAGK/NAGSA"/>
</dbReference>
<evidence type="ECO:0000256" key="7">
    <source>
        <dbReference type="ARBA" id="ARBA00022605"/>
    </source>
</evidence>
<evidence type="ECO:0000256" key="14">
    <source>
        <dbReference type="ARBA" id="ARBA00023002"/>
    </source>
</evidence>
<dbReference type="Pfam" id="PF01118">
    <property type="entry name" value="Semialdhyde_dh"/>
    <property type="match status" value="1"/>
</dbReference>
<dbReference type="AlphaFoldDB" id="A0A397T019"/>
<dbReference type="NCBIfam" id="TIGR01850">
    <property type="entry name" value="argC"/>
    <property type="match status" value="1"/>
</dbReference>
<comment type="pathway">
    <text evidence="2 17">Amino-acid biosynthesis; L-arginine biosynthesis; N(2)-acetyl-L-ornithine from L-glutamate: step 2/4.</text>
</comment>
<keyword evidence="11 17" id="KW-0067">ATP-binding</keyword>
<dbReference type="STRING" id="658196.A0A397T019"/>
<comment type="pathway">
    <text evidence="3 17">Amino-acid biosynthesis; L-arginine biosynthesis; N(2)-acetyl-L-ornithine from L-glutamate: step 3/4.</text>
</comment>
<dbReference type="InterPro" id="IPR001048">
    <property type="entry name" value="Asp/Glu/Uridylate_kinase"/>
</dbReference>
<dbReference type="Pfam" id="PF04768">
    <property type="entry name" value="NAT"/>
    <property type="match status" value="1"/>
</dbReference>
<evidence type="ECO:0000259" key="19">
    <source>
        <dbReference type="PROSITE" id="PS51731"/>
    </source>
</evidence>
<dbReference type="GO" id="GO:0003991">
    <property type="term" value="F:acetylglutamate kinase activity"/>
    <property type="evidence" value="ECO:0007669"/>
    <property type="project" value="InterPro"/>
</dbReference>
<dbReference type="FunFam" id="3.40.1160.10:FF:000011">
    <property type="entry name" value="N-acetyl-gamma-glutamyl-phosphate reductase, variant"/>
    <property type="match status" value="1"/>
</dbReference>
<keyword evidence="8 17" id="KW-0808">Transferase</keyword>
<dbReference type="Proteomes" id="UP000265703">
    <property type="component" value="Unassembled WGS sequence"/>
</dbReference>
<comment type="similarity">
    <text evidence="4 17">In the N-terminal section; belongs to the acetylglutamate kinase family.</text>
</comment>
<dbReference type="NCBIfam" id="NF003387">
    <property type="entry name" value="PRK04531.1-2"/>
    <property type="match status" value="1"/>
</dbReference>
<evidence type="ECO:0000256" key="3">
    <source>
        <dbReference type="ARBA" id="ARBA00004862"/>
    </source>
</evidence>
<feature type="domain" description="N-acetyltransferase" evidence="19">
    <location>
        <begin position="348"/>
        <end position="498"/>
    </location>
</feature>
<evidence type="ECO:0000256" key="12">
    <source>
        <dbReference type="ARBA" id="ARBA00022857"/>
    </source>
</evidence>
<comment type="similarity">
    <text evidence="5 17">In the C-terminal section; belongs to the NAGSA dehydrogenase family.</text>
</comment>
<keyword evidence="7 17" id="KW-0028">Amino-acid biosynthesis</keyword>
<evidence type="ECO:0000256" key="2">
    <source>
        <dbReference type="ARBA" id="ARBA00004828"/>
    </source>
</evidence>
<dbReference type="Pfam" id="PF22698">
    <property type="entry name" value="Semialdhyde_dhC_1"/>
    <property type="match status" value="1"/>
</dbReference>
<dbReference type="SUPFAM" id="SSF55347">
    <property type="entry name" value="Glyceraldehyde-3-phosphate dehydrogenase-like, C-terminal domain"/>
    <property type="match status" value="1"/>
</dbReference>
<dbReference type="PIRSF" id="PIRSF036440">
    <property type="entry name" value="ARG5-6"/>
    <property type="match status" value="1"/>
</dbReference>
<evidence type="ECO:0000313" key="21">
    <source>
        <dbReference type="Proteomes" id="UP000265703"/>
    </source>
</evidence>
<dbReference type="GO" id="GO:0051287">
    <property type="term" value="F:NAD binding"/>
    <property type="evidence" value="ECO:0007669"/>
    <property type="project" value="UniProtKB-UniRule"/>
</dbReference>
<dbReference type="UniPathway" id="UPA00068">
    <property type="reaction ID" value="UER00107"/>
</dbReference>
<keyword evidence="9 17" id="KW-0547">Nucleotide-binding</keyword>
<keyword evidence="12 17" id="KW-0521">NADP</keyword>
<dbReference type="CDD" id="cd04252">
    <property type="entry name" value="AAK_NAGK-fArgBP"/>
    <property type="match status" value="1"/>
</dbReference>
<comment type="caution">
    <text evidence="20">The sequence shown here is derived from an EMBL/GenBank/DDBJ whole genome shotgun (WGS) entry which is preliminary data.</text>
</comment>
<evidence type="ECO:0000256" key="9">
    <source>
        <dbReference type="ARBA" id="ARBA00022741"/>
    </source>
</evidence>
<reference evidence="20 21" key="1">
    <citation type="submission" date="2018-06" db="EMBL/GenBank/DDBJ databases">
        <title>Comparative genomics reveals the genomic features of Rhizophagus irregularis, R. cerebriforme, R. diaphanum and Gigaspora rosea, and their symbiotic lifestyle signature.</title>
        <authorList>
            <person name="Morin E."/>
            <person name="San Clemente H."/>
            <person name="Chen E.C.H."/>
            <person name="De La Providencia I."/>
            <person name="Hainaut M."/>
            <person name="Kuo A."/>
            <person name="Kohler A."/>
            <person name="Murat C."/>
            <person name="Tang N."/>
            <person name="Roy S."/>
            <person name="Loubradou J."/>
            <person name="Henrissat B."/>
            <person name="Grigoriev I.V."/>
            <person name="Corradi N."/>
            <person name="Roux C."/>
            <person name="Martin F.M."/>
        </authorList>
    </citation>
    <scope>NUCLEOTIDE SEQUENCE [LARGE SCALE GENOMIC DNA]</scope>
    <source>
        <strain evidence="20 21">DAOM 227022</strain>
    </source>
</reference>
<dbReference type="SUPFAM" id="SSF53633">
    <property type="entry name" value="Carbamate kinase-like"/>
    <property type="match status" value="1"/>
</dbReference>
<dbReference type="CDD" id="cd04263">
    <property type="entry name" value="DUF619-NAGK-FABP"/>
    <property type="match status" value="1"/>
</dbReference>
<keyword evidence="13" id="KW-0809">Transit peptide</keyword>
<feature type="active site" evidence="18">
    <location>
        <position position="666"/>
    </location>
</feature>
<keyword evidence="10 17" id="KW-0418">Kinase</keyword>
<keyword evidence="16 17" id="KW-0511">Multifunctional enzyme</keyword>
<dbReference type="GO" id="GO:0005524">
    <property type="term" value="F:ATP binding"/>
    <property type="evidence" value="ECO:0007669"/>
    <property type="project" value="UniProtKB-UniRule"/>
</dbReference>
<keyword evidence="14 17" id="KW-0560">Oxidoreductase</keyword>
<dbReference type="InterPro" id="IPR000534">
    <property type="entry name" value="Semialdehyde_DH_NAD-bd"/>
</dbReference>
<dbReference type="InterPro" id="IPR058924">
    <property type="entry name" value="AGPR_dimerisation_dom"/>
</dbReference>
<evidence type="ECO:0000256" key="16">
    <source>
        <dbReference type="ARBA" id="ARBA00023268"/>
    </source>
</evidence>
<evidence type="ECO:0000256" key="13">
    <source>
        <dbReference type="ARBA" id="ARBA00022946"/>
    </source>
</evidence>
<sequence>MLISRGSSSSSLSKTFSSFRYKSKYLSSLSTLPTRNWQTFLQKNHSNNIQQNRYYSRDSSKNEKETIIKLLYNIGSRKEVEQYLRHFSSVESQKFAVIKVGGAVLSDELDTLASSLTFLNRVGLYPIVLHGAGPQMNGLLESAGVEPNYIDGIRVTDAKTLEIARGVFMQENLKLVEALERLGTPARPIPSGVFIADYLDKEKYQYVGRITGVHKKVVEASINSGALPILTSLAETPSGQILNVNADVAAGELARVLEPLKIIYLSEKGGLLHGETGKKIDVINLDEEYENYMKQPWVKYGTRLKIREIKELLDHLPRTSSVAITSAGQLHKELFTDYGAGTLIRRGYRLFKYNSVNETDNSKLQQILQQNSEISSDPASYIKQLGKKSHAIYSDEPYEVLAVITQENSKPPFLDKFIATKNSTLNNVTDNIWTMIQKDYPKLTWVVDTNDKNKEWFFKRSDGSYTRNGKTLFWYGIDDVAEVGNVISNFSSTTAGGKSGNAFTNSSRTYSTFARKNDSNLLRRQYSTSTSPAKIALIGARGYTGRNLIALINSHPHLSLSHVSSRELEGQKLTEYTKDNISYVNLKTEQIKEMQKNGEVDCWIMALPNGVCAPFVQAVNEGQVDKSLIVDLSADYRFTDEWTYGLPELGDRNAIRKATRISNPGCYATGSQFAISPLIPYLSESPTVFGVSGYSGAGTKPSPKNDPAFLKDNLIAYSLTDHIHEREISHHLGTKVNFIPHVAPFFQGIHLTVNIPLNKSFKSSEIKELFEQKYSGEKLIKVVGDIPLVKENSEKHFVKIGGFGVHSSGKRVVVVATIDNLLKGAATQALQNMNLALGYDEYEGIPIE</sequence>
<dbReference type="InterPro" id="IPR036291">
    <property type="entry name" value="NAD(P)-bd_dom_sf"/>
</dbReference>
<dbReference type="GO" id="GO:0006526">
    <property type="term" value="P:L-arginine biosynthetic process"/>
    <property type="evidence" value="ECO:0007669"/>
    <property type="project" value="UniProtKB-UniRule"/>
</dbReference>
<dbReference type="SUPFAM" id="SSF51735">
    <property type="entry name" value="NAD(P)-binding Rossmann-fold domains"/>
    <property type="match status" value="1"/>
</dbReference>
<evidence type="ECO:0000256" key="15">
    <source>
        <dbReference type="ARBA" id="ARBA00023128"/>
    </source>
</evidence>
<keyword evidence="15 17" id="KW-0496">Mitochondrion</keyword>
<evidence type="ECO:0000256" key="8">
    <source>
        <dbReference type="ARBA" id="ARBA00022679"/>
    </source>
</evidence>
<dbReference type="GO" id="GO:0070401">
    <property type="term" value="F:NADP+ binding"/>
    <property type="evidence" value="ECO:0007669"/>
    <property type="project" value="InterPro"/>
</dbReference>
<evidence type="ECO:0000313" key="20">
    <source>
        <dbReference type="EMBL" id="RIA91810.1"/>
    </source>
</evidence>
<dbReference type="FunFam" id="3.30.360.10:FF:000019">
    <property type="entry name" value="Bifunctional acetylglutamate kinase/N-acetyl-gamma-glutamyl-phosphate reductase"/>
    <property type="match status" value="1"/>
</dbReference>
<dbReference type="PROSITE" id="PS51731">
    <property type="entry name" value="GNAT_NAGS"/>
    <property type="match status" value="1"/>
</dbReference>
<dbReference type="PROSITE" id="PS01224">
    <property type="entry name" value="ARGC"/>
    <property type="match status" value="1"/>
</dbReference>
<keyword evidence="21" id="KW-1185">Reference proteome</keyword>
<dbReference type="SMART" id="SM00859">
    <property type="entry name" value="Semialdhyde_dh"/>
    <property type="match status" value="1"/>
</dbReference>
<dbReference type="EMBL" id="QKYT01000142">
    <property type="protein sequence ID" value="RIA91810.1"/>
    <property type="molecule type" value="Genomic_DNA"/>
</dbReference>
<dbReference type="Gene3D" id="3.30.360.10">
    <property type="entry name" value="Dihydrodipicolinate Reductase, domain 2"/>
    <property type="match status" value="1"/>
</dbReference>